<feature type="domain" description="DUF7492" evidence="2">
    <location>
        <begin position="17"/>
        <end position="267"/>
    </location>
</feature>
<dbReference type="InterPro" id="IPR055915">
    <property type="entry name" value="DUF7492"/>
</dbReference>
<name>A0A2K3Q171_9HYPO</name>
<reference evidence="3 4" key="1">
    <citation type="submission" date="2017-08" db="EMBL/GenBank/DDBJ databases">
        <title>Harnessing the power of phylogenomics to disentangle the directionality and signatures of interkingdom host jumping in the parasitic fungal genus Tolypocladium.</title>
        <authorList>
            <person name="Quandt C.A."/>
            <person name="Patterson W."/>
            <person name="Spatafora J.W."/>
        </authorList>
    </citation>
    <scope>NUCLEOTIDE SEQUENCE [LARGE SCALE GENOMIC DNA]</scope>
    <source>
        <strain evidence="3 4">CBS 113982</strain>
    </source>
</reference>
<accession>A0A2K3Q171</accession>
<evidence type="ECO:0000259" key="2">
    <source>
        <dbReference type="Pfam" id="PF24320"/>
    </source>
</evidence>
<protein>
    <recommendedName>
        <fullName evidence="2">DUF7492 domain-containing protein</fullName>
    </recommendedName>
</protein>
<organism evidence="3 4">
    <name type="scientific">Tolypocladium capitatum</name>
    <dbReference type="NCBI Taxonomy" id="45235"/>
    <lineage>
        <taxon>Eukaryota</taxon>
        <taxon>Fungi</taxon>
        <taxon>Dikarya</taxon>
        <taxon>Ascomycota</taxon>
        <taxon>Pezizomycotina</taxon>
        <taxon>Sordariomycetes</taxon>
        <taxon>Hypocreomycetidae</taxon>
        <taxon>Hypocreales</taxon>
        <taxon>Ophiocordycipitaceae</taxon>
        <taxon>Tolypocladium</taxon>
    </lineage>
</organism>
<dbReference type="OrthoDB" id="64281at2759"/>
<keyword evidence="1" id="KW-0732">Signal</keyword>
<dbReference type="Proteomes" id="UP000236621">
    <property type="component" value="Unassembled WGS sequence"/>
</dbReference>
<feature type="signal peptide" evidence="1">
    <location>
        <begin position="1"/>
        <end position="18"/>
    </location>
</feature>
<evidence type="ECO:0000313" key="3">
    <source>
        <dbReference type="EMBL" id="PNY21251.1"/>
    </source>
</evidence>
<dbReference type="AlphaFoldDB" id="A0A2K3Q171"/>
<gene>
    <name evidence="3" type="ORF">TCAP_07252</name>
</gene>
<feature type="chain" id="PRO_5014474630" description="DUF7492 domain-containing protein" evidence="1">
    <location>
        <begin position="19"/>
        <end position="276"/>
    </location>
</feature>
<evidence type="ECO:0000256" key="1">
    <source>
        <dbReference type="SAM" id="SignalP"/>
    </source>
</evidence>
<dbReference type="Pfam" id="PF24320">
    <property type="entry name" value="DUF7492"/>
    <property type="match status" value="1"/>
</dbReference>
<comment type="caution">
    <text evidence="3">The sequence shown here is derived from an EMBL/GenBank/DDBJ whole genome shotgun (WGS) entry which is preliminary data.</text>
</comment>
<proteinExistence type="predicted"/>
<keyword evidence="4" id="KW-1185">Reference proteome</keyword>
<dbReference type="EMBL" id="NRSZ01001247">
    <property type="protein sequence ID" value="PNY21251.1"/>
    <property type="molecule type" value="Genomic_DNA"/>
</dbReference>
<sequence length="276" mass="30935">MARKQAILLLCIAALSMSHSWVERLMVFHTDGAMVGAPGYARGTVSRLDPSFNDFQMQHLLPQSSESGITPTDRICKATQTIGNYTAEFPSLQAWPGAFIALQYQENGHVTLPQLTPQKKDSGTVYIYGTSSPSDEDTLASIHRVWNEHGTGGDGRGRLLVSRRFDDGQRYQINEGPISKERQNRYHKVAMDPQGADLWCQNDLRLPLDVRRRYSLYWVWDWPTAPSDALPEGKAEIYTSCVDVDIVSDIEQGKMSFVDGQDLNLAGIKEQLVDKE</sequence>
<evidence type="ECO:0000313" key="4">
    <source>
        <dbReference type="Proteomes" id="UP000236621"/>
    </source>
</evidence>